<feature type="chain" id="PRO_5039897641" description="Odorant binding protein" evidence="4">
    <location>
        <begin position="18"/>
        <end position="142"/>
    </location>
</feature>
<evidence type="ECO:0008006" key="7">
    <source>
        <dbReference type="Google" id="ProtNLM"/>
    </source>
</evidence>
<evidence type="ECO:0000256" key="3">
    <source>
        <dbReference type="ARBA" id="ARBA00022525"/>
    </source>
</evidence>
<dbReference type="Proteomes" id="UP001107558">
    <property type="component" value="Chromosome 4"/>
</dbReference>
<feature type="signal peptide" evidence="4">
    <location>
        <begin position="1"/>
        <end position="17"/>
    </location>
</feature>
<dbReference type="SMART" id="SM00708">
    <property type="entry name" value="PhBP"/>
    <property type="match status" value="1"/>
</dbReference>
<dbReference type="GO" id="GO:0005549">
    <property type="term" value="F:odorant binding"/>
    <property type="evidence" value="ECO:0007669"/>
    <property type="project" value="InterPro"/>
</dbReference>
<evidence type="ECO:0000256" key="4">
    <source>
        <dbReference type="SAM" id="SignalP"/>
    </source>
</evidence>
<evidence type="ECO:0000313" key="5">
    <source>
        <dbReference type="EMBL" id="KAG5669160.1"/>
    </source>
</evidence>
<dbReference type="OrthoDB" id="6595846at2759"/>
<dbReference type="InterPro" id="IPR006170">
    <property type="entry name" value="PBP/GOBP"/>
</dbReference>
<evidence type="ECO:0000256" key="2">
    <source>
        <dbReference type="ARBA" id="ARBA00008098"/>
    </source>
</evidence>
<keyword evidence="6" id="KW-1185">Reference proteome</keyword>
<name>A0A9J6BHM0_POLVA</name>
<sequence>MEIFVLSFAIFIACSSAVTIQEQRQQMIAIATDCKTSTGASDTDLTMLVLKKPIATKEGKCLLACIMETKKLIDGTKLNEKNFSDFVSIAAKNDVEITKKVTEIALECAKTDETDKCEMVAKFSPCLKKGMTTNKIKVDIGI</sequence>
<comment type="similarity">
    <text evidence="2">Belongs to the PBP/GOBP family.</text>
</comment>
<keyword evidence="3" id="KW-0964">Secreted</keyword>
<dbReference type="SUPFAM" id="SSF47565">
    <property type="entry name" value="Insect pheromone/odorant-binding proteins"/>
    <property type="match status" value="1"/>
</dbReference>
<dbReference type="InterPro" id="IPR036728">
    <property type="entry name" value="PBP_GOBP_sf"/>
</dbReference>
<accession>A0A9J6BHM0</accession>
<keyword evidence="4" id="KW-0732">Signal</keyword>
<dbReference type="Gene3D" id="1.10.238.20">
    <property type="entry name" value="Pheromone/general odorant binding protein domain"/>
    <property type="match status" value="1"/>
</dbReference>
<evidence type="ECO:0000313" key="6">
    <source>
        <dbReference type="Proteomes" id="UP001107558"/>
    </source>
</evidence>
<dbReference type="AlphaFoldDB" id="A0A9J6BHM0"/>
<evidence type="ECO:0000256" key="1">
    <source>
        <dbReference type="ARBA" id="ARBA00004613"/>
    </source>
</evidence>
<proteinExistence type="inferred from homology"/>
<protein>
    <recommendedName>
        <fullName evidence="7">Odorant binding protein</fullName>
    </recommendedName>
</protein>
<dbReference type="GO" id="GO:0005576">
    <property type="term" value="C:extracellular region"/>
    <property type="evidence" value="ECO:0007669"/>
    <property type="project" value="UniProtKB-SubCell"/>
</dbReference>
<reference evidence="5" key="1">
    <citation type="submission" date="2021-03" db="EMBL/GenBank/DDBJ databases">
        <title>Chromosome level genome of the anhydrobiotic midge Polypedilum vanderplanki.</title>
        <authorList>
            <person name="Yoshida Y."/>
            <person name="Kikawada T."/>
            <person name="Gusev O."/>
        </authorList>
    </citation>
    <scope>NUCLEOTIDE SEQUENCE</scope>
    <source>
        <strain evidence="5">NIAS01</strain>
        <tissue evidence="5">Whole body or cell culture</tissue>
    </source>
</reference>
<dbReference type="EMBL" id="JADBJN010000004">
    <property type="protein sequence ID" value="KAG5669160.1"/>
    <property type="molecule type" value="Genomic_DNA"/>
</dbReference>
<comment type="subcellular location">
    <subcellularLocation>
        <location evidence="1">Secreted</location>
    </subcellularLocation>
</comment>
<dbReference type="CDD" id="cd23992">
    <property type="entry name" value="PBP_GOBP"/>
    <property type="match status" value="1"/>
</dbReference>
<dbReference type="Pfam" id="PF01395">
    <property type="entry name" value="PBP_GOBP"/>
    <property type="match status" value="1"/>
</dbReference>
<gene>
    <name evidence="5" type="ORF">PVAND_017055</name>
</gene>
<comment type="caution">
    <text evidence="5">The sequence shown here is derived from an EMBL/GenBank/DDBJ whole genome shotgun (WGS) entry which is preliminary data.</text>
</comment>
<organism evidence="5 6">
    <name type="scientific">Polypedilum vanderplanki</name>
    <name type="common">Sleeping chironomid midge</name>
    <dbReference type="NCBI Taxonomy" id="319348"/>
    <lineage>
        <taxon>Eukaryota</taxon>
        <taxon>Metazoa</taxon>
        <taxon>Ecdysozoa</taxon>
        <taxon>Arthropoda</taxon>
        <taxon>Hexapoda</taxon>
        <taxon>Insecta</taxon>
        <taxon>Pterygota</taxon>
        <taxon>Neoptera</taxon>
        <taxon>Endopterygota</taxon>
        <taxon>Diptera</taxon>
        <taxon>Nematocera</taxon>
        <taxon>Chironomoidea</taxon>
        <taxon>Chironomidae</taxon>
        <taxon>Chironominae</taxon>
        <taxon>Polypedilum</taxon>
        <taxon>Polypedilum</taxon>
    </lineage>
</organism>